<evidence type="ECO:0000256" key="2">
    <source>
        <dbReference type="ARBA" id="ARBA00022723"/>
    </source>
</evidence>
<reference evidence="8 9" key="1">
    <citation type="journal article" date="2020" name="IScience">
        <title>Genome Sequencing of the Endangered Kingdonia uniflora (Circaeasteraceae, Ranunculales) Reveals Potential Mechanisms of Evolutionary Specialization.</title>
        <authorList>
            <person name="Sun Y."/>
            <person name="Deng T."/>
            <person name="Zhang A."/>
            <person name="Moore M.J."/>
            <person name="Landis J.B."/>
            <person name="Lin N."/>
            <person name="Zhang H."/>
            <person name="Zhang X."/>
            <person name="Huang J."/>
            <person name="Zhang X."/>
            <person name="Sun H."/>
            <person name="Wang H."/>
        </authorList>
    </citation>
    <scope>NUCLEOTIDE SEQUENCE [LARGE SCALE GENOMIC DNA]</scope>
    <source>
        <strain evidence="8">TB1705</strain>
        <tissue evidence="8">Leaf</tissue>
    </source>
</reference>
<dbReference type="Proteomes" id="UP000541444">
    <property type="component" value="Unassembled WGS sequence"/>
</dbReference>
<dbReference type="GO" id="GO:0016705">
    <property type="term" value="F:oxidoreductase activity, acting on paired donors, with incorporation or reduction of molecular oxygen"/>
    <property type="evidence" value="ECO:0007669"/>
    <property type="project" value="InterPro"/>
</dbReference>
<dbReference type="GO" id="GO:0005506">
    <property type="term" value="F:iron ion binding"/>
    <property type="evidence" value="ECO:0007669"/>
    <property type="project" value="InterPro"/>
</dbReference>
<keyword evidence="9" id="KW-1185">Reference proteome</keyword>
<dbReference type="InterPro" id="IPR017972">
    <property type="entry name" value="Cyt_P450_CS"/>
</dbReference>
<dbReference type="OrthoDB" id="1470350at2759"/>
<dbReference type="PROSITE" id="PS00086">
    <property type="entry name" value="CYTOCHROME_P450"/>
    <property type="match status" value="1"/>
</dbReference>
<feature type="transmembrane region" description="Helical" evidence="7">
    <location>
        <begin position="6"/>
        <end position="25"/>
    </location>
</feature>
<evidence type="ECO:0000256" key="1">
    <source>
        <dbReference type="ARBA" id="ARBA00010617"/>
    </source>
</evidence>
<dbReference type="EMBL" id="JACGCM010001796">
    <property type="protein sequence ID" value="KAF6149404.1"/>
    <property type="molecule type" value="Genomic_DNA"/>
</dbReference>
<evidence type="ECO:0000256" key="7">
    <source>
        <dbReference type="SAM" id="Phobius"/>
    </source>
</evidence>
<dbReference type="Gene3D" id="1.10.630.10">
    <property type="entry name" value="Cytochrome P450"/>
    <property type="match status" value="1"/>
</dbReference>
<evidence type="ECO:0000256" key="6">
    <source>
        <dbReference type="RuleBase" id="RU000461"/>
    </source>
</evidence>
<evidence type="ECO:0008006" key="10">
    <source>
        <dbReference type="Google" id="ProtNLM"/>
    </source>
</evidence>
<evidence type="ECO:0000313" key="8">
    <source>
        <dbReference type="EMBL" id="KAF6149404.1"/>
    </source>
</evidence>
<accession>A0A7J7M3N6</accession>
<evidence type="ECO:0000313" key="9">
    <source>
        <dbReference type="Proteomes" id="UP000541444"/>
    </source>
</evidence>
<keyword evidence="5 6" id="KW-0349">Heme</keyword>
<protein>
    <recommendedName>
        <fullName evidence="10">Cytochrome P450</fullName>
    </recommendedName>
</protein>
<evidence type="ECO:0000256" key="3">
    <source>
        <dbReference type="ARBA" id="ARBA00023002"/>
    </source>
</evidence>
<dbReference type="AlphaFoldDB" id="A0A7J7M3N6"/>
<comment type="caution">
    <text evidence="8">The sequence shown here is derived from an EMBL/GenBank/DDBJ whole genome shotgun (WGS) entry which is preliminary data.</text>
</comment>
<evidence type="ECO:0000256" key="5">
    <source>
        <dbReference type="PIRSR" id="PIRSR602401-1"/>
    </source>
</evidence>
<keyword evidence="6" id="KW-0503">Monooxygenase</keyword>
<dbReference type="GO" id="GO:0044550">
    <property type="term" value="P:secondary metabolite biosynthetic process"/>
    <property type="evidence" value="ECO:0007669"/>
    <property type="project" value="UniProtKB-ARBA"/>
</dbReference>
<keyword evidence="4 5" id="KW-0408">Iron</keyword>
<dbReference type="SUPFAM" id="SSF48264">
    <property type="entry name" value="Cytochrome P450"/>
    <property type="match status" value="1"/>
</dbReference>
<dbReference type="GO" id="GO:0006629">
    <property type="term" value="P:lipid metabolic process"/>
    <property type="evidence" value="ECO:0007669"/>
    <property type="project" value="UniProtKB-ARBA"/>
</dbReference>
<dbReference type="CDD" id="cd11064">
    <property type="entry name" value="CYP86A"/>
    <property type="match status" value="1"/>
</dbReference>
<dbReference type="GO" id="GO:0004497">
    <property type="term" value="F:monooxygenase activity"/>
    <property type="evidence" value="ECO:0007669"/>
    <property type="project" value="UniProtKB-KW"/>
</dbReference>
<keyword evidence="2 5" id="KW-0479">Metal-binding</keyword>
<organism evidence="8 9">
    <name type="scientific">Kingdonia uniflora</name>
    <dbReference type="NCBI Taxonomy" id="39325"/>
    <lineage>
        <taxon>Eukaryota</taxon>
        <taxon>Viridiplantae</taxon>
        <taxon>Streptophyta</taxon>
        <taxon>Embryophyta</taxon>
        <taxon>Tracheophyta</taxon>
        <taxon>Spermatophyta</taxon>
        <taxon>Magnoliopsida</taxon>
        <taxon>Ranunculales</taxon>
        <taxon>Circaeasteraceae</taxon>
        <taxon>Kingdonia</taxon>
    </lineage>
</organism>
<sequence>MDLFFSLQSLLFPLLFFFILFIYIISFSKKGEHEDFNNYPLLGILPDLLKNGHRYLEWTTDVLARYPTQTVTTIRPINIRDVTTANPLNVEHLLKTNFENYPKGDMFISVLEDFLGKGIFNTDSHLWRFQRKTASFEFNTRSLRNFVIENVREEIQSRLIPLLLKNARDESNKRIDIQDLLERFAFDNVCKVTLNEDPACLAEDGKSGGDFMLAFEDAATISSERFLSGLPFLWKIKRFFNIGSEKRLKEAISIVHGFADKVIRARLDEKVQNAENADLLSRFIANDENSPEFLRDIIISFILAGRDTTSSALSWFFWILSSRPDVEKNILDELKAIRERNGKHMGDVYNLDELREMHYLHAAIFEAMRLYPPVACNRKACLKDDVLPDGTFVGKGWIVTYNLYSMGRMESIWGEDCREFVPDRWLENGMFCPENPSRYPVFHAGPRMCLGKEMAYIQMKSIAASLIERFEMDVLDKETRPQYTLALTLRMKHGLMVKMRERCLQT</sequence>
<evidence type="ECO:0000256" key="4">
    <source>
        <dbReference type="ARBA" id="ARBA00023004"/>
    </source>
</evidence>
<dbReference type="PANTHER" id="PTHR24296">
    <property type="entry name" value="CYTOCHROME P450"/>
    <property type="match status" value="1"/>
</dbReference>
<gene>
    <name evidence="8" type="ORF">GIB67_016942</name>
</gene>
<dbReference type="PRINTS" id="PR00385">
    <property type="entry name" value="P450"/>
</dbReference>
<dbReference type="InterPro" id="IPR001128">
    <property type="entry name" value="Cyt_P450"/>
</dbReference>
<dbReference type="GO" id="GO:0020037">
    <property type="term" value="F:heme binding"/>
    <property type="evidence" value="ECO:0007669"/>
    <property type="project" value="InterPro"/>
</dbReference>
<comment type="cofactor">
    <cofactor evidence="5">
        <name>heme</name>
        <dbReference type="ChEBI" id="CHEBI:30413"/>
    </cofactor>
</comment>
<dbReference type="PRINTS" id="PR00463">
    <property type="entry name" value="EP450I"/>
</dbReference>
<proteinExistence type="inferred from homology"/>
<name>A0A7J7M3N6_9MAGN</name>
<keyword evidence="7" id="KW-0812">Transmembrane</keyword>
<dbReference type="InterPro" id="IPR002401">
    <property type="entry name" value="Cyt_P450_E_grp-I"/>
</dbReference>
<keyword evidence="7" id="KW-1133">Transmembrane helix</keyword>
<keyword evidence="7" id="KW-0472">Membrane</keyword>
<feature type="binding site" description="axial binding residue" evidence="5">
    <location>
        <position position="449"/>
    </location>
    <ligand>
        <name>heme</name>
        <dbReference type="ChEBI" id="CHEBI:30413"/>
    </ligand>
    <ligandPart>
        <name>Fe</name>
        <dbReference type="ChEBI" id="CHEBI:18248"/>
    </ligandPart>
</feature>
<comment type="similarity">
    <text evidence="1 6">Belongs to the cytochrome P450 family.</text>
</comment>
<dbReference type="InterPro" id="IPR036396">
    <property type="entry name" value="Cyt_P450_sf"/>
</dbReference>
<dbReference type="Pfam" id="PF00067">
    <property type="entry name" value="p450"/>
    <property type="match status" value="1"/>
</dbReference>
<keyword evidence="3 6" id="KW-0560">Oxidoreductase</keyword>